<dbReference type="PANTHER" id="PTHR33916:SF7">
    <property type="entry name" value="NEPROSIN DOMAIN-CONTAINING PROTEIN"/>
    <property type="match status" value="1"/>
</dbReference>
<dbReference type="Proteomes" id="UP000326939">
    <property type="component" value="Chromosome 16"/>
</dbReference>
<name>A0A5N5JPK4_9ROSI</name>
<evidence type="ECO:0000256" key="5">
    <source>
        <dbReference type="ARBA" id="ARBA00023136"/>
    </source>
</evidence>
<keyword evidence="3 7" id="KW-0812">Transmembrane</keyword>
<feature type="domain" description="DUF7705" evidence="8">
    <location>
        <begin position="8"/>
        <end position="474"/>
    </location>
</feature>
<keyword evidence="4 7" id="KW-1133">Transmembrane helix</keyword>
<keyword evidence="10" id="KW-1185">Reference proteome</keyword>
<comment type="subcellular location">
    <subcellularLocation>
        <location evidence="1">Membrane</location>
    </subcellularLocation>
</comment>
<dbReference type="PANTHER" id="PTHR33916">
    <property type="entry name" value="EXPANSIN-LIKE EG45 DOMAIN-CONTAINING PROTEIN"/>
    <property type="match status" value="1"/>
</dbReference>
<evidence type="ECO:0000256" key="4">
    <source>
        <dbReference type="ARBA" id="ARBA00022989"/>
    </source>
</evidence>
<accession>A0A5N5JPK4</accession>
<comment type="caution">
    <text evidence="9">The sequence shown here is derived from an EMBL/GenBank/DDBJ whole genome shotgun (WGS) entry which is preliminary data.</text>
</comment>
<dbReference type="EMBL" id="VDCV01000016">
    <property type="protein sequence ID" value="KAB5521328.1"/>
    <property type="molecule type" value="Genomic_DNA"/>
</dbReference>
<feature type="transmembrane region" description="Helical" evidence="7">
    <location>
        <begin position="810"/>
        <end position="832"/>
    </location>
</feature>
<evidence type="ECO:0000259" key="8">
    <source>
        <dbReference type="Pfam" id="PF24804"/>
    </source>
</evidence>
<evidence type="ECO:0000256" key="7">
    <source>
        <dbReference type="SAM" id="Phobius"/>
    </source>
</evidence>
<evidence type="ECO:0000256" key="2">
    <source>
        <dbReference type="ARBA" id="ARBA00009457"/>
    </source>
</evidence>
<reference evidence="10" key="1">
    <citation type="journal article" date="2019" name="Gigascience">
        <title>De novo genome assembly of the endangered Acer yangbiense, a plant species with extremely small populations endemic to Yunnan Province, China.</title>
        <authorList>
            <person name="Yang J."/>
            <person name="Wariss H.M."/>
            <person name="Tao L."/>
            <person name="Zhang R."/>
            <person name="Yun Q."/>
            <person name="Hollingsworth P."/>
            <person name="Dao Z."/>
            <person name="Luo G."/>
            <person name="Guo H."/>
            <person name="Ma Y."/>
            <person name="Sun W."/>
        </authorList>
    </citation>
    <scope>NUCLEOTIDE SEQUENCE [LARGE SCALE GENOMIC DNA]</scope>
    <source>
        <strain evidence="10">cv. br00</strain>
    </source>
</reference>
<dbReference type="GO" id="GO:0016020">
    <property type="term" value="C:membrane"/>
    <property type="evidence" value="ECO:0007669"/>
    <property type="project" value="UniProtKB-SubCell"/>
</dbReference>
<gene>
    <name evidence="9" type="ORF">DKX38_025647</name>
</gene>
<evidence type="ECO:0000256" key="6">
    <source>
        <dbReference type="SAM" id="MobiDB-lite"/>
    </source>
</evidence>
<feature type="region of interest" description="Disordered" evidence="6">
    <location>
        <begin position="510"/>
        <end position="534"/>
    </location>
</feature>
<evidence type="ECO:0000313" key="9">
    <source>
        <dbReference type="EMBL" id="KAB5521328.1"/>
    </source>
</evidence>
<dbReference type="InterPro" id="IPR005045">
    <property type="entry name" value="CDC50/LEM3_fam"/>
</dbReference>
<comment type="similarity">
    <text evidence="2">Belongs to the CDC50/LEM3 family.</text>
</comment>
<dbReference type="Pfam" id="PF03381">
    <property type="entry name" value="CDC50"/>
    <property type="match status" value="1"/>
</dbReference>
<dbReference type="Pfam" id="PF24804">
    <property type="entry name" value="DUF7705"/>
    <property type="match status" value="2"/>
</dbReference>
<keyword evidence="5 7" id="KW-0472">Membrane</keyword>
<organism evidence="9 10">
    <name type="scientific">Salix brachista</name>
    <dbReference type="NCBI Taxonomy" id="2182728"/>
    <lineage>
        <taxon>Eukaryota</taxon>
        <taxon>Viridiplantae</taxon>
        <taxon>Streptophyta</taxon>
        <taxon>Embryophyta</taxon>
        <taxon>Tracheophyta</taxon>
        <taxon>Spermatophyta</taxon>
        <taxon>Magnoliopsida</taxon>
        <taxon>eudicotyledons</taxon>
        <taxon>Gunneridae</taxon>
        <taxon>Pentapetalae</taxon>
        <taxon>rosids</taxon>
        <taxon>fabids</taxon>
        <taxon>Malpighiales</taxon>
        <taxon>Salicaceae</taxon>
        <taxon>Saliceae</taxon>
        <taxon>Salix</taxon>
    </lineage>
</organism>
<evidence type="ECO:0000256" key="1">
    <source>
        <dbReference type="ARBA" id="ARBA00004370"/>
    </source>
</evidence>
<protein>
    <recommendedName>
        <fullName evidence="8">DUF7705 domain-containing protein</fullName>
    </recommendedName>
</protein>
<feature type="domain" description="DUF7705" evidence="8">
    <location>
        <begin position="954"/>
        <end position="1413"/>
    </location>
</feature>
<dbReference type="InterPro" id="IPR056122">
    <property type="entry name" value="DUF7705"/>
</dbReference>
<feature type="transmembrane region" description="Helical" evidence="7">
    <location>
        <begin position="553"/>
        <end position="575"/>
    </location>
</feature>
<sequence length="1421" mass="160271">MACNDDFISAVGDPGMRRDGLRVAIEAWNQCNEVGEEAVDMGSPRMADCFDVDHSTSSAVFFLLSMILDEVNLIHKVSEDENRLGLLNGTYGRIKTRSYDRYAPKKELYLGKKCQVKDFPRPWQFWMIMLKSGNMDTLAARCPENGKKSEPFAPESRFPCFGEGCMNMPKMYHNYTGVHGNNTLRGSFYGTWDLDANVKNGVVDNSTSYFNVTWQKELGKGSWVFHHYLKTSSKYPWLMLYLRSDATKGFSGGYHYQTRGMSKIVPKSPNFKVKFKLTITQGGGPRGQFYLMDIGSCWKNDGSPCNGDVRSDVTRYSEMVINPDTESWCSPEKVAGCPPYHTFPNGTRVHRTNNASFPFDAYHMYCAPGNALHLEEPYNLCDAYSNPQPQEILQIIPHPVWGHYGYPTKKGEGWIGDPRSWELDVGKLSQSLYFYQDPGTKPVERHWPSIDLGTEIYISNDQVAEWTVSDFDILRKQIKKEILHLQPVSMAMSPLLDDDTTLFDVNLDGTSTSEDGGYEPIPAPKTKSKKPPPYSRFTQQELPACKPIITPKLVIASFTFIAIIFVPIGIAALSASNKVVEIEERYDRECIPPIYSDHILQYIQSVGTDKTCTRRLTVPKHMKSPVFIYYQLTDFYQNYRIYKSSRSNLQLKSKADEGSELKNCGSVQTVGDEPIVPCGLVAWSMFNDTYSFSVKDKALIVNKMNIAWESDKKGRFGSDVYPKNFQAGGVIGGAKLNSSIPLSEQDDLIVWMRPAALRNFRKLYGRIDVDLEANEEIKVEIKNNYNSYGYGGEKLLVLSTTSAFGGKSKFLGIAYLTVGGFCFLFAIVFAIIHRFKQRDIGDTAYLSWNRSPIDLSVKQVKFQLSLHGAGKAALKEKLLPLSLFNTPDNIDQITSSSRTQISIIETLDMSSCSFSERLTALKPDLLIPDFFSHGFCVLAFSLLEFYVTAREEYMSALGDPGMRRDSLRVAIEAWNQCNEVGEEVAGYGSPRMADCFDVHNSTSQVKLLHMVDERDNKLGVSNGSFGGINASNADVYAAKKEIYLGDKCHVQDNPSPWQFWMIMVKSGNMDTLAATCPENGKKSMPFPPESGFPCFGHGCMNMPLIYHNYTDLRGDNDSRLKRSFYGTWDLDANQISKAAMSNSTSYFNITWEKEIGKGSWVFHHFLKTSSNYPWLMLYLRSDATEGYSGGYHYETRGMSKIVPKSPDFKVKFRLEVKQGGGPNSQFYLMDIGGCWKNNGKPCDGNAITDVTRYSEMIINPETKSWCTPESLKLCPPYHCFSNGTKIHRTDKENYPYGAYQLWCAPGNAEHVEEPYMPCDPYSNPQAQEILQILPHPLWGEYGYISHLSSKLALIWDAAKLGPACYFIGVFDLMQDPGTKPVERHWPPIDLGTEIYISSDQVAEWIVCDLDIVVPKLRTIFE</sequence>
<evidence type="ECO:0000313" key="10">
    <source>
        <dbReference type="Proteomes" id="UP000326939"/>
    </source>
</evidence>
<proteinExistence type="inferred from homology"/>
<evidence type="ECO:0000256" key="3">
    <source>
        <dbReference type="ARBA" id="ARBA00022692"/>
    </source>
</evidence>